<dbReference type="STRING" id="2309.CF15_02105"/>
<dbReference type="OrthoDB" id="42878at2157"/>
<dbReference type="SUPFAM" id="SSF103501">
    <property type="entry name" value="Respiratory nitrate reductase 1 gamma chain"/>
    <property type="match status" value="1"/>
</dbReference>
<accession>A0A0V8RUB4</accession>
<comment type="caution">
    <text evidence="4">The sequence shown here is derived from an EMBL/GenBank/DDBJ whole genome shotgun (WGS) entry which is preliminary data.</text>
</comment>
<dbReference type="GO" id="GO:0005886">
    <property type="term" value="C:plasma membrane"/>
    <property type="evidence" value="ECO:0007669"/>
    <property type="project" value="TreeGrafter"/>
</dbReference>
<keyword evidence="2" id="KW-0812">Transmembrane</keyword>
<dbReference type="InterPro" id="IPR051460">
    <property type="entry name" value="HdrC_iron-sulfur_subunit"/>
</dbReference>
<evidence type="ECO:0000313" key="4">
    <source>
        <dbReference type="EMBL" id="KSW11643.1"/>
    </source>
</evidence>
<comment type="similarity">
    <text evidence="1">Belongs to the HdrC family.</text>
</comment>
<reference evidence="4 5" key="1">
    <citation type="submission" date="2015-11" db="EMBL/GenBank/DDBJ databases">
        <title>Genome sequence of Pyrodictium occultum PL-19, a marine hyperthermophilic archaeon isolated from Volcano, Italy.</title>
        <authorList>
            <person name="Utturkar S."/>
            <person name="Huber H."/>
            <person name="Leptihn S."/>
            <person name="Brown S."/>
            <person name="Stetter K.O."/>
            <person name="Podar M."/>
        </authorList>
    </citation>
    <scope>NUCLEOTIDE SEQUENCE [LARGE SCALE GENOMIC DNA]</scope>
    <source>
        <strain evidence="4 5">PL-19</strain>
    </source>
</reference>
<keyword evidence="2" id="KW-0472">Membrane</keyword>
<dbReference type="PROSITE" id="PS51379">
    <property type="entry name" value="4FE4S_FER_2"/>
    <property type="match status" value="1"/>
</dbReference>
<dbReference type="GO" id="GO:0051536">
    <property type="term" value="F:iron-sulfur cluster binding"/>
    <property type="evidence" value="ECO:0007669"/>
    <property type="project" value="InterPro"/>
</dbReference>
<name>A0A0V8RUB4_PYROC</name>
<sequence length="184" mass="19904">MVAAWLRRLLGLTPGLPTGLEDHLVLLWLALIVVTGMVLDAGTAVAHMRQGIPWWDFSGRLLAPLLERLAPGGFLELYTLTRVVHLALTALMLAALPGTKLAHIVVSGLFNTLYSRLDHPAAFRPVPDAEKRVEEGGTIGVVKLSDTTWKQRMDYDACTQCARCHNACPAVATGKPLSPRCCGS</sequence>
<evidence type="ECO:0000256" key="1">
    <source>
        <dbReference type="ARBA" id="ARBA00007097"/>
    </source>
</evidence>
<dbReference type="PANTHER" id="PTHR43255">
    <property type="entry name" value="IRON-SULFUR-BINDING OXIDOREDUCTASE FADF-RELATED-RELATED"/>
    <property type="match status" value="1"/>
</dbReference>
<dbReference type="InterPro" id="IPR017896">
    <property type="entry name" value="4Fe4S_Fe-S-bd"/>
</dbReference>
<dbReference type="RefSeq" id="WP_058370318.1">
    <property type="nucleotide sequence ID" value="NZ_LNTB01000001.1"/>
</dbReference>
<feature type="domain" description="4Fe-4S ferredoxin-type" evidence="3">
    <location>
        <begin position="149"/>
        <end position="178"/>
    </location>
</feature>
<dbReference type="PANTHER" id="PTHR43255:SF2">
    <property type="entry name" value="HETERODISULFIDE REDUCTASE RELATED PROTEIN"/>
    <property type="match status" value="1"/>
</dbReference>
<keyword evidence="5" id="KW-1185">Reference proteome</keyword>
<feature type="transmembrane region" description="Helical" evidence="2">
    <location>
        <begin position="25"/>
        <end position="46"/>
    </location>
</feature>
<keyword evidence="2" id="KW-1133">Transmembrane helix</keyword>
<dbReference type="EMBL" id="LNTB01000001">
    <property type="protein sequence ID" value="KSW11643.1"/>
    <property type="molecule type" value="Genomic_DNA"/>
</dbReference>
<dbReference type="PROSITE" id="PS00198">
    <property type="entry name" value="4FE4S_FER_1"/>
    <property type="match status" value="1"/>
</dbReference>
<dbReference type="Gene3D" id="1.20.950.20">
    <property type="entry name" value="Transmembrane di-heme cytochromes, Chain C"/>
    <property type="match status" value="1"/>
</dbReference>
<evidence type="ECO:0000256" key="2">
    <source>
        <dbReference type="SAM" id="Phobius"/>
    </source>
</evidence>
<dbReference type="InterPro" id="IPR017900">
    <property type="entry name" value="4Fe4S_Fe_S_CS"/>
</dbReference>
<dbReference type="GO" id="GO:0016491">
    <property type="term" value="F:oxidoreductase activity"/>
    <property type="evidence" value="ECO:0007669"/>
    <property type="project" value="UniProtKB-ARBA"/>
</dbReference>
<dbReference type="InterPro" id="IPR036197">
    <property type="entry name" value="NarG-like_sf"/>
</dbReference>
<evidence type="ECO:0000259" key="3">
    <source>
        <dbReference type="PROSITE" id="PS51379"/>
    </source>
</evidence>
<dbReference type="Gene3D" id="1.10.1060.10">
    <property type="entry name" value="Alpha-helical ferredoxin"/>
    <property type="match status" value="1"/>
</dbReference>
<dbReference type="AlphaFoldDB" id="A0A0V8RUB4"/>
<protein>
    <recommendedName>
        <fullName evidence="3">4Fe-4S ferredoxin-type domain-containing protein</fullName>
    </recommendedName>
</protein>
<dbReference type="Proteomes" id="UP000053352">
    <property type="component" value="Unassembled WGS sequence"/>
</dbReference>
<evidence type="ECO:0000313" key="5">
    <source>
        <dbReference type="Proteomes" id="UP000053352"/>
    </source>
</evidence>
<dbReference type="SUPFAM" id="SSF46548">
    <property type="entry name" value="alpha-helical ferredoxin"/>
    <property type="match status" value="1"/>
</dbReference>
<gene>
    <name evidence="4" type="ORF">CF15_02105</name>
</gene>
<proteinExistence type="inferred from homology"/>
<dbReference type="InterPro" id="IPR009051">
    <property type="entry name" value="Helical_ferredxn"/>
</dbReference>
<organism evidence="4 5">
    <name type="scientific">Pyrodictium occultum</name>
    <dbReference type="NCBI Taxonomy" id="2309"/>
    <lineage>
        <taxon>Archaea</taxon>
        <taxon>Thermoproteota</taxon>
        <taxon>Thermoprotei</taxon>
        <taxon>Desulfurococcales</taxon>
        <taxon>Pyrodictiaceae</taxon>
        <taxon>Pyrodictium</taxon>
    </lineage>
</organism>